<dbReference type="EMBL" id="CP002886">
    <property type="protein sequence ID" value="AEW74876.1"/>
    <property type="molecule type" value="Genomic_DNA"/>
</dbReference>
<name>G8LNZ1_9ENTR</name>
<dbReference type="AlphaFoldDB" id="G8LNZ1"/>
<dbReference type="HOGENOM" id="CLU_3364745_0_0_6"/>
<accession>G8LNZ1</accession>
<gene>
    <name evidence="1" type="ORF">EcWSU1_03448</name>
</gene>
<sequence>MRFAESRINELSLAQEWLKSSCIFSGQPFVLHLGV</sequence>
<organism evidence="1 2">
    <name type="scientific">Enterobacter ludwigii</name>
    <dbReference type="NCBI Taxonomy" id="299767"/>
    <lineage>
        <taxon>Bacteria</taxon>
        <taxon>Pseudomonadati</taxon>
        <taxon>Pseudomonadota</taxon>
        <taxon>Gammaproteobacteria</taxon>
        <taxon>Enterobacterales</taxon>
        <taxon>Enterobacteriaceae</taxon>
        <taxon>Enterobacter</taxon>
        <taxon>Enterobacter cloacae complex</taxon>
    </lineage>
</organism>
<evidence type="ECO:0000313" key="2">
    <source>
        <dbReference type="Proteomes" id="UP000007838"/>
    </source>
</evidence>
<proteinExistence type="predicted"/>
<evidence type="ECO:0000313" key="1">
    <source>
        <dbReference type="EMBL" id="AEW74876.1"/>
    </source>
</evidence>
<protein>
    <submittedName>
        <fullName evidence="1">Uncharacterized protein</fullName>
    </submittedName>
</protein>
<dbReference type="KEGG" id="eec:EcWSU1_03448"/>
<dbReference type="Proteomes" id="UP000007838">
    <property type="component" value="Chromosome"/>
</dbReference>
<reference evidence="1 2" key="1">
    <citation type="journal article" date="2011" name="Stand. Genomic Sci.">
        <title>Complete genome of the onion pathogen Enterobacter cloacae EcWSU1.</title>
        <authorList>
            <person name="Humann J.L."/>
            <person name="Wildung M."/>
            <person name="Cheng C.H."/>
            <person name="Lee T."/>
            <person name="Stewart J.E."/>
            <person name="Drew J.C."/>
            <person name="Triplett E.W."/>
            <person name="Main D."/>
            <person name="Schroeder B.K."/>
        </authorList>
    </citation>
    <scope>NUCLEOTIDE SEQUENCE [LARGE SCALE GENOMIC DNA]</scope>
    <source>
        <strain evidence="1 2">EcWSU1</strain>
    </source>
</reference>